<dbReference type="Proteomes" id="UP000649829">
    <property type="component" value="Unassembled WGS sequence"/>
</dbReference>
<sequence length="229" mass="24650">MQDHRRFALYYLCPPGPLADFGAAWLGWDVAEGRAVAHPDIAGLPEPAAEITATPRKYGFHGTIKPPFRLSEGRSAEGLLAEARALCARLAPVELEGLTLARLGHFLALTPAGGTEALSSLAAACVEGLDDFRAPAPEAELARRRARGLTPRQEENLLRWGYPYVMQDFRFHMTLSGRLAPEALDATAKAIAPHLTPHLPAPFRIGALALVGADAADRFHLIERLPLGG</sequence>
<accession>A0A917SPH2</accession>
<keyword evidence="2" id="KW-1185">Reference proteome</keyword>
<dbReference type="Pfam" id="PF06299">
    <property type="entry name" value="DUF1045"/>
    <property type="match status" value="1"/>
</dbReference>
<name>A0A917SPH2_9RHOB</name>
<reference evidence="1" key="1">
    <citation type="journal article" date="2014" name="Int. J. Syst. Evol. Microbiol.">
        <title>Complete genome sequence of Corynebacterium casei LMG S-19264T (=DSM 44701T), isolated from a smear-ripened cheese.</title>
        <authorList>
            <consortium name="US DOE Joint Genome Institute (JGI-PGF)"/>
            <person name="Walter F."/>
            <person name="Albersmeier A."/>
            <person name="Kalinowski J."/>
            <person name="Ruckert C."/>
        </authorList>
    </citation>
    <scope>NUCLEOTIDE SEQUENCE</scope>
    <source>
        <strain evidence="1">CGMCC 1.6293</strain>
    </source>
</reference>
<dbReference type="InterPro" id="IPR009389">
    <property type="entry name" value="DUF1045"/>
</dbReference>
<dbReference type="PIRSF" id="PIRSF033328">
    <property type="entry name" value="Phest_Mll4975"/>
    <property type="match status" value="1"/>
</dbReference>
<dbReference type="RefSeq" id="WP_028286170.1">
    <property type="nucleotide sequence ID" value="NZ_BMLF01000001.1"/>
</dbReference>
<protein>
    <submittedName>
        <fullName evidence="1">Phosphonate metabolism protein</fullName>
    </submittedName>
</protein>
<organism evidence="1 2">
    <name type="scientific">Pseudooceanicola nanhaiensis</name>
    <dbReference type="NCBI Taxonomy" id="375761"/>
    <lineage>
        <taxon>Bacteria</taxon>
        <taxon>Pseudomonadati</taxon>
        <taxon>Pseudomonadota</taxon>
        <taxon>Alphaproteobacteria</taxon>
        <taxon>Rhodobacterales</taxon>
        <taxon>Paracoccaceae</taxon>
        <taxon>Pseudooceanicola</taxon>
    </lineage>
</organism>
<reference evidence="1" key="2">
    <citation type="submission" date="2020-09" db="EMBL/GenBank/DDBJ databases">
        <authorList>
            <person name="Sun Q."/>
            <person name="Zhou Y."/>
        </authorList>
    </citation>
    <scope>NUCLEOTIDE SEQUENCE</scope>
    <source>
        <strain evidence="1">CGMCC 1.6293</strain>
    </source>
</reference>
<dbReference type="EMBL" id="BMLF01000001">
    <property type="protein sequence ID" value="GGL92423.1"/>
    <property type="molecule type" value="Genomic_DNA"/>
</dbReference>
<comment type="caution">
    <text evidence="1">The sequence shown here is derived from an EMBL/GenBank/DDBJ whole genome shotgun (WGS) entry which is preliminary data.</text>
</comment>
<gene>
    <name evidence="1" type="ORF">GCM10011534_13270</name>
</gene>
<proteinExistence type="predicted"/>
<evidence type="ECO:0000313" key="2">
    <source>
        <dbReference type="Proteomes" id="UP000649829"/>
    </source>
</evidence>
<dbReference type="Gene3D" id="3.90.1140.10">
    <property type="entry name" value="Cyclic phosphodiesterase"/>
    <property type="match status" value="1"/>
</dbReference>
<dbReference type="NCBIfam" id="TIGR03223">
    <property type="entry name" value="Phn_opern_protn"/>
    <property type="match status" value="1"/>
</dbReference>
<dbReference type="AlphaFoldDB" id="A0A917SPH2"/>
<evidence type="ECO:0000313" key="1">
    <source>
        <dbReference type="EMBL" id="GGL92423.1"/>
    </source>
</evidence>